<feature type="region of interest" description="Phosphopantothenoylcysteine decarboxylase" evidence="3">
    <location>
        <begin position="1"/>
        <end position="189"/>
    </location>
</feature>
<feature type="domain" description="DNA/pantothenate metabolism flavoprotein C-terminal" evidence="6">
    <location>
        <begin position="185"/>
        <end position="398"/>
    </location>
</feature>
<reference evidence="7 8" key="1">
    <citation type="submission" date="2022-01" db="EMBL/GenBank/DDBJ databases">
        <title>Maritalea mediterranea sp. nov., isolated from marine plastic residues from the Malva-rosa beach (Valencia, Spain).</title>
        <authorList>
            <person name="Vidal-Verdu A."/>
            <person name="Molina-Menor E."/>
            <person name="Pascual J."/>
            <person name="Pereto J."/>
            <person name="Porcar M."/>
        </authorList>
    </citation>
    <scope>NUCLEOTIDE SEQUENCE [LARGE SCALE GENOMIC DNA]</scope>
    <source>
        <strain evidence="7 8">P4.10X</strain>
    </source>
</reference>
<feature type="binding site" evidence="3">
    <location>
        <position position="345"/>
    </location>
    <ligand>
        <name>CTP</name>
        <dbReference type="ChEBI" id="CHEBI:37563"/>
    </ligand>
</feature>
<feature type="binding site" evidence="3">
    <location>
        <position position="287"/>
    </location>
    <ligand>
        <name>CTP</name>
        <dbReference type="ChEBI" id="CHEBI:37563"/>
    </ligand>
</feature>
<accession>A0ABS9E2D0</accession>
<evidence type="ECO:0000256" key="4">
    <source>
        <dbReference type="RuleBase" id="RU364078"/>
    </source>
</evidence>
<dbReference type="Pfam" id="PF04127">
    <property type="entry name" value="DFP"/>
    <property type="match status" value="1"/>
</dbReference>
<keyword evidence="3" id="KW-0460">Magnesium</keyword>
<dbReference type="EC" id="4.1.1.36" evidence="3"/>
<dbReference type="Gene3D" id="3.40.50.1950">
    <property type="entry name" value="Flavin prenyltransferase-like"/>
    <property type="match status" value="1"/>
</dbReference>
<comment type="caution">
    <text evidence="7">The sequence shown here is derived from an EMBL/GenBank/DDBJ whole genome shotgun (WGS) entry which is preliminary data.</text>
</comment>
<keyword evidence="2 3" id="KW-0456">Lyase</keyword>
<comment type="similarity">
    <text evidence="3 4">In the C-terminal section; belongs to the PPC synthetase family.</text>
</comment>
<keyword evidence="3" id="KW-0511">Multifunctional enzyme</keyword>
<comment type="catalytic activity">
    <reaction evidence="3 4">
        <text>(R)-4'-phosphopantothenate + L-cysteine + CTP = N-[(R)-4-phosphopantothenoyl]-L-cysteine + CMP + diphosphate + H(+)</text>
        <dbReference type="Rhea" id="RHEA:19397"/>
        <dbReference type="ChEBI" id="CHEBI:10986"/>
        <dbReference type="ChEBI" id="CHEBI:15378"/>
        <dbReference type="ChEBI" id="CHEBI:33019"/>
        <dbReference type="ChEBI" id="CHEBI:35235"/>
        <dbReference type="ChEBI" id="CHEBI:37563"/>
        <dbReference type="ChEBI" id="CHEBI:59458"/>
        <dbReference type="ChEBI" id="CHEBI:60377"/>
        <dbReference type="EC" id="6.3.2.5"/>
    </reaction>
</comment>
<keyword evidence="3" id="KW-0479">Metal-binding</keyword>
<dbReference type="InterPro" id="IPR007085">
    <property type="entry name" value="DNA/pantothenate-metab_flavo_C"/>
</dbReference>
<comment type="similarity">
    <text evidence="3 4">In the N-terminal section; belongs to the HFCD (homo-oligomeric flavin containing Cys decarboxylase) superfamily.</text>
</comment>
<feature type="domain" description="Flavoprotein" evidence="5">
    <location>
        <begin position="6"/>
        <end position="176"/>
    </location>
</feature>
<dbReference type="RefSeq" id="WP_236112551.1">
    <property type="nucleotide sequence ID" value="NZ_JAKGTI010000001.1"/>
</dbReference>
<keyword evidence="8" id="KW-1185">Reference proteome</keyword>
<feature type="binding site" evidence="3">
    <location>
        <position position="341"/>
    </location>
    <ligand>
        <name>CTP</name>
        <dbReference type="ChEBI" id="CHEBI:37563"/>
    </ligand>
</feature>
<evidence type="ECO:0000313" key="7">
    <source>
        <dbReference type="EMBL" id="MCF4097026.1"/>
    </source>
</evidence>
<feature type="binding site" evidence="3">
    <location>
        <begin position="306"/>
        <end position="309"/>
    </location>
    <ligand>
        <name>CTP</name>
        <dbReference type="ChEBI" id="CHEBI:37563"/>
    </ligand>
</feature>
<keyword evidence="3 4" id="KW-0436">Ligase</keyword>
<dbReference type="SUPFAM" id="SSF52507">
    <property type="entry name" value="Homo-oligomeric flavin-containing Cys decarboxylases, HFCD"/>
    <property type="match status" value="1"/>
</dbReference>
<evidence type="ECO:0000259" key="5">
    <source>
        <dbReference type="Pfam" id="PF02441"/>
    </source>
</evidence>
<comment type="catalytic activity">
    <reaction evidence="3 4">
        <text>N-[(R)-4-phosphopantothenoyl]-L-cysteine + H(+) = (R)-4'-phosphopantetheine + CO2</text>
        <dbReference type="Rhea" id="RHEA:16793"/>
        <dbReference type="ChEBI" id="CHEBI:15378"/>
        <dbReference type="ChEBI" id="CHEBI:16526"/>
        <dbReference type="ChEBI" id="CHEBI:59458"/>
        <dbReference type="ChEBI" id="CHEBI:61723"/>
        <dbReference type="EC" id="4.1.1.36"/>
    </reaction>
</comment>
<keyword evidence="3 4" id="KW-0288">FMN</keyword>
<dbReference type="Pfam" id="PF02441">
    <property type="entry name" value="Flavoprotein"/>
    <property type="match status" value="1"/>
</dbReference>
<gene>
    <name evidence="3 7" type="primary">coaBC</name>
    <name evidence="7" type="ORF">L1I42_00820</name>
</gene>
<dbReference type="EMBL" id="JAKGTI010000001">
    <property type="protein sequence ID" value="MCF4097026.1"/>
    <property type="molecule type" value="Genomic_DNA"/>
</dbReference>
<dbReference type="InterPro" id="IPR005252">
    <property type="entry name" value="CoaBC"/>
</dbReference>
<organism evidence="7 8">
    <name type="scientific">Maritalea mediterranea</name>
    <dbReference type="NCBI Taxonomy" id="2909667"/>
    <lineage>
        <taxon>Bacteria</taxon>
        <taxon>Pseudomonadati</taxon>
        <taxon>Pseudomonadota</taxon>
        <taxon>Alphaproteobacteria</taxon>
        <taxon>Hyphomicrobiales</taxon>
        <taxon>Devosiaceae</taxon>
        <taxon>Maritalea</taxon>
    </lineage>
</organism>
<name>A0ABS9E2D0_9HYPH</name>
<keyword evidence="3 4" id="KW-0285">Flavoprotein</keyword>
<dbReference type="NCBIfam" id="TIGR00521">
    <property type="entry name" value="coaBC_dfp"/>
    <property type="match status" value="1"/>
</dbReference>
<comment type="cofactor">
    <cofactor evidence="3">
        <name>FMN</name>
        <dbReference type="ChEBI" id="CHEBI:58210"/>
    </cofactor>
    <text evidence="3">Binds 1 FMN per subunit.</text>
</comment>
<dbReference type="EC" id="6.3.2.5" evidence="3"/>
<evidence type="ECO:0000313" key="8">
    <source>
        <dbReference type="Proteomes" id="UP001201217"/>
    </source>
</evidence>
<evidence type="ECO:0000256" key="1">
    <source>
        <dbReference type="ARBA" id="ARBA00022793"/>
    </source>
</evidence>
<feature type="binding site" evidence="3">
    <location>
        <position position="277"/>
    </location>
    <ligand>
        <name>CTP</name>
        <dbReference type="ChEBI" id="CHEBI:37563"/>
    </ligand>
</feature>
<feature type="region of interest" description="Phosphopantothenate--cysteine ligase" evidence="3">
    <location>
        <begin position="190"/>
        <end position="403"/>
    </location>
</feature>
<feature type="active site" description="Proton donor" evidence="3">
    <location>
        <position position="157"/>
    </location>
</feature>
<dbReference type="SUPFAM" id="SSF102645">
    <property type="entry name" value="CoaB-like"/>
    <property type="match status" value="1"/>
</dbReference>
<dbReference type="InterPro" id="IPR003382">
    <property type="entry name" value="Flavoprotein"/>
</dbReference>
<comment type="cofactor">
    <cofactor evidence="3">
        <name>Mg(2+)</name>
        <dbReference type="ChEBI" id="CHEBI:18420"/>
    </cofactor>
</comment>
<proteinExistence type="inferred from homology"/>
<sequence>MLEGRKILLIITGGIAAFKAIDVMRLIRKAGGQVQPLMTRAAQNFVTPMTASTVSGQHTLTDLFDLNREAEINHIELVRDADLIVVAPATGNFMAKMAHGVADDLASTAILARDKHVIVVPAMNVRMWESAATQRNYRQLLDDGMQFLGPVEGSMACGEFGPGRLAEPPEIFDAICAYFEKGQSLKGKHFVVTSGGTREPIDPVRFISNASSGKQGTAIAQSLLDRGAKVSFIYGASDVPPPPGADAIAVGSAQEMYEAVHQALPAEGAIFCAAVADWRPKQAGREKIKKQAGATDAPSIEMVLNPDILKSVAQLEGAARPQLVVGFAAETENLVDHARAKRQRKGCDWLLANDVSPEMGTFGGDQNKITFFRSDAPEEWDTMSKKDVADKLADAIATTFKGS</sequence>
<comment type="caution">
    <text evidence="3">Lacks conserved residue(s) required for the propagation of feature annotation.</text>
</comment>
<dbReference type="Proteomes" id="UP001201217">
    <property type="component" value="Unassembled WGS sequence"/>
</dbReference>
<dbReference type="Gene3D" id="3.40.50.10300">
    <property type="entry name" value="CoaB-like"/>
    <property type="match status" value="1"/>
</dbReference>
<dbReference type="GO" id="GO:0004632">
    <property type="term" value="F:phosphopantothenate--cysteine ligase activity"/>
    <property type="evidence" value="ECO:0007669"/>
    <property type="project" value="UniProtKB-EC"/>
</dbReference>
<comment type="function">
    <text evidence="3">Catalyzes two sequential steps in the biosynthesis of coenzyme A. In the first step cysteine is conjugated to 4'-phosphopantothenate to form 4-phosphopantothenoylcysteine. In the second step the latter compound is decarboxylated to form 4'-phosphopantotheine.</text>
</comment>
<dbReference type="InterPro" id="IPR035929">
    <property type="entry name" value="CoaB-like_sf"/>
</dbReference>
<evidence type="ECO:0000256" key="2">
    <source>
        <dbReference type="ARBA" id="ARBA00023239"/>
    </source>
</evidence>
<dbReference type="HAMAP" id="MF_02225">
    <property type="entry name" value="CoaBC"/>
    <property type="match status" value="1"/>
</dbReference>
<dbReference type="GO" id="GO:0004633">
    <property type="term" value="F:phosphopantothenoylcysteine decarboxylase activity"/>
    <property type="evidence" value="ECO:0007669"/>
    <property type="project" value="UniProtKB-EC"/>
</dbReference>
<dbReference type="PANTHER" id="PTHR14359:SF6">
    <property type="entry name" value="PHOSPHOPANTOTHENOYLCYSTEINE DECARBOXYLASE"/>
    <property type="match status" value="1"/>
</dbReference>
<feature type="binding site" evidence="3">
    <location>
        <position position="327"/>
    </location>
    <ligand>
        <name>CTP</name>
        <dbReference type="ChEBI" id="CHEBI:37563"/>
    </ligand>
</feature>
<protein>
    <recommendedName>
        <fullName evidence="3">Coenzyme A biosynthesis bifunctional protein CoaBC</fullName>
    </recommendedName>
    <alternativeName>
        <fullName evidence="3">DNA/pantothenate metabolism flavoprotein</fullName>
    </alternativeName>
    <alternativeName>
        <fullName evidence="3">Phosphopantothenoylcysteine synthetase/decarboxylase</fullName>
        <shortName evidence="3">PPCS-PPCDC</shortName>
    </alternativeName>
    <domain>
        <recommendedName>
            <fullName evidence="3">Phosphopantothenoylcysteine decarboxylase</fullName>
            <shortName evidence="3">PPC decarboxylase</shortName>
            <shortName evidence="3">PPC-DC</shortName>
            <ecNumber evidence="3">4.1.1.36</ecNumber>
        </recommendedName>
        <alternativeName>
            <fullName evidence="3">CoaC</fullName>
        </alternativeName>
    </domain>
    <domain>
        <recommendedName>
            <fullName evidence="3">Phosphopantothenate--cysteine ligase</fullName>
            <ecNumber evidence="3">6.3.2.5</ecNumber>
        </recommendedName>
        <alternativeName>
            <fullName evidence="3">CoaB</fullName>
        </alternativeName>
        <alternativeName>
            <fullName evidence="3">Phosphopantothenoylcysteine synthetase</fullName>
            <shortName evidence="3">PPC synthetase</shortName>
            <shortName evidence="3">PPC-S</shortName>
        </alternativeName>
    </domain>
</protein>
<dbReference type="PANTHER" id="PTHR14359">
    <property type="entry name" value="HOMO-OLIGOMERIC FLAVIN CONTAINING CYS DECARBOXYLASE FAMILY"/>
    <property type="match status" value="1"/>
</dbReference>
<evidence type="ECO:0000256" key="3">
    <source>
        <dbReference type="HAMAP-Rule" id="MF_02225"/>
    </source>
</evidence>
<comment type="pathway">
    <text evidence="3 4">Cofactor biosynthesis; coenzyme A biosynthesis; CoA from (R)-pantothenate: step 3/5.</text>
</comment>
<keyword evidence="1 3" id="KW-0210">Decarboxylase</keyword>
<evidence type="ECO:0000259" key="6">
    <source>
        <dbReference type="Pfam" id="PF04127"/>
    </source>
</evidence>
<comment type="function">
    <text evidence="4">Catalyzes two steps in the biosynthesis of coenzyme A. In the first step cysteine is conjugated to 4'-phosphopantothenate to form 4-phosphopantothenoylcysteine, in the latter compound is decarboxylated to form 4'-phosphopantotheine.</text>
</comment>
<comment type="pathway">
    <text evidence="3 4">Cofactor biosynthesis; coenzyme A biosynthesis; CoA from (R)-pantothenate: step 2/5.</text>
</comment>
<dbReference type="InterPro" id="IPR036551">
    <property type="entry name" value="Flavin_trans-like"/>
</dbReference>